<gene>
    <name evidence="9" type="ORF">FJY68_01430</name>
</gene>
<evidence type="ECO:0000256" key="7">
    <source>
        <dbReference type="SAM" id="Phobius"/>
    </source>
</evidence>
<feature type="transmembrane region" description="Helical" evidence="7">
    <location>
        <begin position="106"/>
        <end position="129"/>
    </location>
</feature>
<dbReference type="SMART" id="SM00563">
    <property type="entry name" value="PlsC"/>
    <property type="match status" value="1"/>
</dbReference>
<dbReference type="CDD" id="cd07989">
    <property type="entry name" value="LPLAT_AGPAT-like"/>
    <property type="match status" value="1"/>
</dbReference>
<dbReference type="EMBL" id="VGIR01000004">
    <property type="protein sequence ID" value="MBM3330495.1"/>
    <property type="molecule type" value="Genomic_DNA"/>
</dbReference>
<keyword evidence="5 7" id="KW-0472">Membrane</keyword>
<reference evidence="9" key="1">
    <citation type="submission" date="2019-03" db="EMBL/GenBank/DDBJ databases">
        <title>Lake Tanganyika Metagenome-Assembled Genomes (MAGs).</title>
        <authorList>
            <person name="Tran P."/>
        </authorList>
    </citation>
    <scope>NUCLEOTIDE SEQUENCE</scope>
    <source>
        <strain evidence="9">K_DeepCast_150m_m2_040</strain>
    </source>
</reference>
<feature type="transmembrane region" description="Helical" evidence="7">
    <location>
        <begin position="135"/>
        <end position="153"/>
    </location>
</feature>
<evidence type="ECO:0000313" key="9">
    <source>
        <dbReference type="EMBL" id="MBM3330495.1"/>
    </source>
</evidence>
<dbReference type="GO" id="GO:0003841">
    <property type="term" value="F:1-acylglycerol-3-phosphate O-acyltransferase activity"/>
    <property type="evidence" value="ECO:0007669"/>
    <property type="project" value="TreeGrafter"/>
</dbReference>
<evidence type="ECO:0000256" key="4">
    <source>
        <dbReference type="ARBA" id="ARBA00022989"/>
    </source>
</evidence>
<evidence type="ECO:0000256" key="6">
    <source>
        <dbReference type="ARBA" id="ARBA00023315"/>
    </source>
</evidence>
<keyword evidence="2" id="KW-0808">Transferase</keyword>
<dbReference type="InterPro" id="IPR002123">
    <property type="entry name" value="Plipid/glycerol_acylTrfase"/>
</dbReference>
<dbReference type="GO" id="GO:0006654">
    <property type="term" value="P:phosphatidic acid biosynthetic process"/>
    <property type="evidence" value="ECO:0007669"/>
    <property type="project" value="TreeGrafter"/>
</dbReference>
<comment type="subcellular location">
    <subcellularLocation>
        <location evidence="1">Endomembrane system</location>
        <topology evidence="1">Multi-pass membrane protein</topology>
    </subcellularLocation>
</comment>
<name>A0A938BQD9_UNCW3</name>
<dbReference type="Proteomes" id="UP000779900">
    <property type="component" value="Unassembled WGS sequence"/>
</dbReference>
<dbReference type="PANTHER" id="PTHR10434:SF11">
    <property type="entry name" value="1-ACYL-SN-GLYCEROL-3-PHOSPHATE ACYLTRANSFERASE"/>
    <property type="match status" value="1"/>
</dbReference>
<evidence type="ECO:0000256" key="1">
    <source>
        <dbReference type="ARBA" id="ARBA00004127"/>
    </source>
</evidence>
<evidence type="ECO:0000259" key="8">
    <source>
        <dbReference type="SMART" id="SM00563"/>
    </source>
</evidence>
<evidence type="ECO:0000256" key="5">
    <source>
        <dbReference type="ARBA" id="ARBA00023136"/>
    </source>
</evidence>
<dbReference type="SUPFAM" id="SSF69593">
    <property type="entry name" value="Glycerol-3-phosphate (1)-acyltransferase"/>
    <property type="match status" value="1"/>
</dbReference>
<keyword evidence="3 7" id="KW-0812">Transmembrane</keyword>
<comment type="caution">
    <text evidence="9">The sequence shown here is derived from an EMBL/GenBank/DDBJ whole genome shotgun (WGS) entry which is preliminary data.</text>
</comment>
<dbReference type="Pfam" id="PF04191">
    <property type="entry name" value="PEMT"/>
    <property type="match status" value="1"/>
</dbReference>
<feature type="transmembrane region" description="Helical" evidence="7">
    <location>
        <begin position="174"/>
        <end position="196"/>
    </location>
</feature>
<dbReference type="PANTHER" id="PTHR10434">
    <property type="entry name" value="1-ACYL-SN-GLYCEROL-3-PHOSPHATE ACYLTRANSFERASE"/>
    <property type="match status" value="1"/>
</dbReference>
<dbReference type="AlphaFoldDB" id="A0A938BQD9"/>
<organism evidence="9 10">
    <name type="scientific">candidate division WOR-3 bacterium</name>
    <dbReference type="NCBI Taxonomy" id="2052148"/>
    <lineage>
        <taxon>Bacteria</taxon>
        <taxon>Bacteria division WOR-3</taxon>
    </lineage>
</organism>
<feature type="transmembrane region" description="Helical" evidence="7">
    <location>
        <begin position="61"/>
        <end position="85"/>
    </location>
</feature>
<sequence>MLLSTNRSGRPSTLTSGRCSIRRGLLLAVYIVLFWLVLPALLLASALFLDRRLGWHIAFTWFWTVVGGLIVVSSGLMLGTSIVQFRHFGRAMPVSALPPDRLIQAGLYAVWRHPIYLFFTLFFVGVGLLVRSLSLLLIVLPAFVAAEAGYIALEERALDRRFGTAWRNYCRRTPLLVPRLGFILLPFFRLVCWVLFDLRIRGKENLPLAPPFFIIAAHRNYLDPSFIGAGAGFPVHFITTYEMFRSPRLGALFRRFLCIPKKRYLNDVSAARAIAARLKGAAVVGVFPEGERSWSGLTQAWKPEVLNLFVHFPDVPIVPVRISGNYLAWPRWGSNLRRARVELAIGAPVKVRPGADTGALERHLRSLIEPDDSGRRCLSRRLNSGLTKIVYRCPSCRSFRPLALSGPAGLNCPDCGRSFTISPEYSIGWSEADAAFDMPLAAVYDRIRIRAADLAGPEGLIAAADSAELWEETGTELKSVLTGWLTLGRRSLGIQGTNGARIIDLAAVRSVTTESNRKLQLYDAAAGRLYQLTFPSESVLKWQDFIVAIMRNELGIEPNTR</sequence>
<evidence type="ECO:0000313" key="10">
    <source>
        <dbReference type="Proteomes" id="UP000779900"/>
    </source>
</evidence>
<evidence type="ECO:0000256" key="3">
    <source>
        <dbReference type="ARBA" id="ARBA00022692"/>
    </source>
</evidence>
<feature type="transmembrane region" description="Helical" evidence="7">
    <location>
        <begin position="25"/>
        <end position="49"/>
    </location>
</feature>
<protein>
    <recommendedName>
        <fullName evidence="8">Phospholipid/glycerol acyltransferase domain-containing protein</fullName>
    </recommendedName>
</protein>
<dbReference type="Gene3D" id="1.20.120.1630">
    <property type="match status" value="1"/>
</dbReference>
<evidence type="ECO:0000256" key="2">
    <source>
        <dbReference type="ARBA" id="ARBA00022679"/>
    </source>
</evidence>
<dbReference type="GO" id="GO:0012505">
    <property type="term" value="C:endomembrane system"/>
    <property type="evidence" value="ECO:0007669"/>
    <property type="project" value="UniProtKB-SubCell"/>
</dbReference>
<dbReference type="InterPro" id="IPR007318">
    <property type="entry name" value="Phopholipid_MeTrfase"/>
</dbReference>
<feature type="domain" description="Phospholipid/glycerol acyltransferase" evidence="8">
    <location>
        <begin position="212"/>
        <end position="325"/>
    </location>
</feature>
<dbReference type="Pfam" id="PF01553">
    <property type="entry name" value="Acyltransferase"/>
    <property type="match status" value="1"/>
</dbReference>
<keyword evidence="6" id="KW-0012">Acyltransferase</keyword>
<proteinExistence type="predicted"/>
<accession>A0A938BQD9</accession>
<keyword evidence="4 7" id="KW-1133">Transmembrane helix</keyword>